<name>A0A4R1EN69_9GAMM</name>
<dbReference type="NCBIfam" id="NF003613">
    <property type="entry name" value="PRK05257.3-4"/>
    <property type="match status" value="1"/>
</dbReference>
<evidence type="ECO:0000256" key="2">
    <source>
        <dbReference type="ARBA" id="ARBA00001974"/>
    </source>
</evidence>
<evidence type="ECO:0000256" key="3">
    <source>
        <dbReference type="ARBA" id="ARBA00005012"/>
    </source>
</evidence>
<dbReference type="AlphaFoldDB" id="A0A4R1EN69"/>
<dbReference type="NCBIfam" id="TIGR01320">
    <property type="entry name" value="mal_quin_oxido"/>
    <property type="match status" value="1"/>
</dbReference>
<dbReference type="UniPathway" id="UPA00223">
    <property type="reaction ID" value="UER01008"/>
</dbReference>
<gene>
    <name evidence="9" type="primary">mqo</name>
    <name evidence="10" type="ORF">EV695_3398</name>
</gene>
<comment type="catalytic activity">
    <reaction evidence="1 9">
        <text>(S)-malate + a quinone = a quinol + oxaloacetate</text>
        <dbReference type="Rhea" id="RHEA:46012"/>
        <dbReference type="ChEBI" id="CHEBI:15589"/>
        <dbReference type="ChEBI" id="CHEBI:16452"/>
        <dbReference type="ChEBI" id="CHEBI:24646"/>
        <dbReference type="ChEBI" id="CHEBI:132124"/>
        <dbReference type="EC" id="1.1.5.4"/>
    </reaction>
</comment>
<dbReference type="GO" id="GO:0006099">
    <property type="term" value="P:tricarboxylic acid cycle"/>
    <property type="evidence" value="ECO:0007669"/>
    <property type="project" value="UniProtKB-UniRule"/>
</dbReference>
<dbReference type="NCBIfam" id="NF003606">
    <property type="entry name" value="PRK05257.2-1"/>
    <property type="match status" value="1"/>
</dbReference>
<dbReference type="NCBIfam" id="NF003605">
    <property type="entry name" value="PRK05257.1-4"/>
    <property type="match status" value="1"/>
</dbReference>
<dbReference type="Proteomes" id="UP000294887">
    <property type="component" value="Unassembled WGS sequence"/>
</dbReference>
<comment type="similarity">
    <text evidence="4 9">Belongs to the MQO family.</text>
</comment>
<keyword evidence="11" id="KW-1185">Reference proteome</keyword>
<keyword evidence="7 9" id="KW-0274">FAD</keyword>
<dbReference type="InterPro" id="IPR006231">
    <property type="entry name" value="MQO"/>
</dbReference>
<dbReference type="GO" id="GO:0047545">
    <property type="term" value="F:(S)-2-hydroxyglutarate dehydrogenase activity"/>
    <property type="evidence" value="ECO:0007669"/>
    <property type="project" value="TreeGrafter"/>
</dbReference>
<evidence type="ECO:0000256" key="1">
    <source>
        <dbReference type="ARBA" id="ARBA00001139"/>
    </source>
</evidence>
<dbReference type="Gene3D" id="3.50.50.60">
    <property type="entry name" value="FAD/NAD(P)-binding domain"/>
    <property type="match status" value="1"/>
</dbReference>
<dbReference type="Gene3D" id="3.30.9.10">
    <property type="entry name" value="D-Amino Acid Oxidase, subunit A, domain 2"/>
    <property type="match status" value="1"/>
</dbReference>
<sequence>MDKKDIDVVLIGAGAMSTCLGMLLKQLDPTLKIIMVERLDGVGKESTASHNNAGTGHAAYCELNYTPLQEDGSIDISKALSINEAFELSLQFWSYCVENGSLPDPSRFINSVPHQSFVWGEDNVEYLRKRYEVMREHPMFAEMEFSDDPAVISEWLPLVMENRDPNEKVAATKIAHGSDVNFGRIARAFARHLREQDDFDLRLNVNVTDLEKQDDGRWKVKIEDLNLEQREPIYTKFVFLGLGGGALPLLQKSDIPEADGYGGFPVSGQWLICRRPDIVAKHNAKVYGKAAVGSPPMSVPHLDKRVLEDGNALLFGPFAGFTTKFLVHGSKFDLIKSTTFDNILPLTIAGFRNFDLTKYLVKESRKTHAERMESLRHYFPDAKADDWVFAEAGQRVQIIKKDKDKGGKLEFGTEVVSSADGSISALLGASPGASVTVKAMLEVLESCFSERMASDEWQAKLQEMIPSYKKSLIDDPELLKSVRSRTLKTLKLGDS</sequence>
<keyword evidence="6 9" id="KW-0285">Flavoprotein</keyword>
<evidence type="ECO:0000256" key="7">
    <source>
        <dbReference type="ARBA" id="ARBA00022827"/>
    </source>
</evidence>
<comment type="caution">
    <text evidence="10">The sequence shown here is derived from an EMBL/GenBank/DDBJ whole genome shotgun (WGS) entry which is preliminary data.</text>
</comment>
<dbReference type="EC" id="1.1.5.4" evidence="9"/>
<evidence type="ECO:0000256" key="6">
    <source>
        <dbReference type="ARBA" id="ARBA00022630"/>
    </source>
</evidence>
<evidence type="ECO:0000313" key="11">
    <source>
        <dbReference type="Proteomes" id="UP000294887"/>
    </source>
</evidence>
<keyword evidence="8 9" id="KW-0560">Oxidoreductase</keyword>
<dbReference type="SUPFAM" id="SSF51905">
    <property type="entry name" value="FAD/NAD(P)-binding domain"/>
    <property type="match status" value="1"/>
</dbReference>
<dbReference type="Pfam" id="PF06039">
    <property type="entry name" value="Mqo"/>
    <property type="match status" value="1"/>
</dbReference>
<dbReference type="PANTHER" id="PTHR43104">
    <property type="entry name" value="L-2-HYDROXYGLUTARATE DEHYDROGENASE, MITOCHONDRIAL"/>
    <property type="match status" value="1"/>
</dbReference>
<evidence type="ECO:0000313" key="10">
    <source>
        <dbReference type="EMBL" id="TCJ82666.1"/>
    </source>
</evidence>
<dbReference type="GO" id="GO:0008924">
    <property type="term" value="F:L-malate dehydrogenase (quinone) activity"/>
    <property type="evidence" value="ECO:0007669"/>
    <property type="project" value="UniProtKB-UniRule"/>
</dbReference>
<keyword evidence="5 9" id="KW-0816">Tricarboxylic acid cycle</keyword>
<organism evidence="10 11">
    <name type="scientific">Cocleimonas flava</name>
    <dbReference type="NCBI Taxonomy" id="634765"/>
    <lineage>
        <taxon>Bacteria</taxon>
        <taxon>Pseudomonadati</taxon>
        <taxon>Pseudomonadota</taxon>
        <taxon>Gammaproteobacteria</taxon>
        <taxon>Thiotrichales</taxon>
        <taxon>Thiotrichaceae</taxon>
        <taxon>Cocleimonas</taxon>
    </lineage>
</organism>
<comment type="pathway">
    <text evidence="3 9">Carbohydrate metabolism; tricarboxylic acid cycle; oxaloacetate from (S)-malate (quinone route): step 1/1.</text>
</comment>
<proteinExistence type="inferred from homology"/>
<dbReference type="NCBIfam" id="NF009875">
    <property type="entry name" value="PRK13339.1"/>
    <property type="match status" value="1"/>
</dbReference>
<protein>
    <recommendedName>
        <fullName evidence="9">Probable malate:quinone oxidoreductase</fullName>
        <ecNumber evidence="9">1.1.5.4</ecNumber>
    </recommendedName>
    <alternativeName>
        <fullName evidence="9">MQO</fullName>
    </alternativeName>
    <alternativeName>
        <fullName evidence="9">Malate dehydrogenase [quinone]</fullName>
    </alternativeName>
</protein>
<dbReference type="InterPro" id="IPR036188">
    <property type="entry name" value="FAD/NAD-bd_sf"/>
</dbReference>
<reference evidence="10 11" key="1">
    <citation type="submission" date="2019-03" db="EMBL/GenBank/DDBJ databases">
        <title>Genomic Encyclopedia of Type Strains, Phase IV (KMG-IV): sequencing the most valuable type-strain genomes for metagenomic binning, comparative biology and taxonomic classification.</title>
        <authorList>
            <person name="Goeker M."/>
        </authorList>
    </citation>
    <scope>NUCLEOTIDE SEQUENCE [LARGE SCALE GENOMIC DNA]</scope>
    <source>
        <strain evidence="10 11">DSM 24830</strain>
    </source>
</reference>
<evidence type="ECO:0000256" key="9">
    <source>
        <dbReference type="HAMAP-Rule" id="MF_00212"/>
    </source>
</evidence>
<evidence type="ECO:0000256" key="8">
    <source>
        <dbReference type="ARBA" id="ARBA00023002"/>
    </source>
</evidence>
<dbReference type="EMBL" id="SMFQ01000005">
    <property type="protein sequence ID" value="TCJ82666.1"/>
    <property type="molecule type" value="Genomic_DNA"/>
</dbReference>
<dbReference type="OrthoDB" id="9763983at2"/>
<evidence type="ECO:0000256" key="5">
    <source>
        <dbReference type="ARBA" id="ARBA00022532"/>
    </source>
</evidence>
<comment type="cofactor">
    <cofactor evidence="2 9">
        <name>FAD</name>
        <dbReference type="ChEBI" id="CHEBI:57692"/>
    </cofactor>
</comment>
<accession>A0A4R1EN69</accession>
<dbReference type="HAMAP" id="MF_00212">
    <property type="entry name" value="MQO"/>
    <property type="match status" value="1"/>
</dbReference>
<dbReference type="NCBIfam" id="NF003603">
    <property type="entry name" value="PRK05257.1-1"/>
    <property type="match status" value="1"/>
</dbReference>
<dbReference type="PANTHER" id="PTHR43104:SF2">
    <property type="entry name" value="L-2-HYDROXYGLUTARATE DEHYDROGENASE, MITOCHONDRIAL"/>
    <property type="match status" value="1"/>
</dbReference>
<dbReference type="RefSeq" id="WP_131907176.1">
    <property type="nucleotide sequence ID" value="NZ_BAAAFU010000007.1"/>
</dbReference>
<evidence type="ECO:0000256" key="4">
    <source>
        <dbReference type="ARBA" id="ARBA00006389"/>
    </source>
</evidence>
<dbReference type="NCBIfam" id="NF003611">
    <property type="entry name" value="PRK05257.3-2"/>
    <property type="match status" value="1"/>
</dbReference>